<dbReference type="InterPro" id="IPR032861">
    <property type="entry name" value="TAXi_N"/>
</dbReference>
<dbReference type="Gene3D" id="2.40.70.10">
    <property type="entry name" value="Acid Proteases"/>
    <property type="match status" value="2"/>
</dbReference>
<dbReference type="SUPFAM" id="SSF50630">
    <property type="entry name" value="Acid proteases"/>
    <property type="match status" value="1"/>
</dbReference>
<keyword evidence="2" id="KW-0645">Protease</keyword>
<evidence type="ECO:0000256" key="1">
    <source>
        <dbReference type="ARBA" id="ARBA00007447"/>
    </source>
</evidence>
<feature type="domain" description="Peptidase A1" evidence="12">
    <location>
        <begin position="97"/>
        <end position="435"/>
    </location>
</feature>
<dbReference type="InterPro" id="IPR032799">
    <property type="entry name" value="TAXi_C"/>
</dbReference>
<name>A0A833RFX0_9POAL</name>
<evidence type="ECO:0000259" key="12">
    <source>
        <dbReference type="PROSITE" id="PS51767"/>
    </source>
</evidence>
<evidence type="ECO:0000256" key="5">
    <source>
        <dbReference type="ARBA" id="ARBA00022801"/>
    </source>
</evidence>
<evidence type="ECO:0000256" key="8">
    <source>
        <dbReference type="ARBA" id="ARBA00053221"/>
    </source>
</evidence>
<reference evidence="13" key="1">
    <citation type="submission" date="2020-01" db="EMBL/GenBank/DDBJ databases">
        <title>Genome sequence of Kobresia littledalei, the first chromosome-level genome in the family Cyperaceae.</title>
        <authorList>
            <person name="Qu G."/>
        </authorList>
    </citation>
    <scope>NUCLEOTIDE SEQUENCE</scope>
    <source>
        <strain evidence="13">C.B.Clarke</strain>
        <tissue evidence="13">Leaf</tissue>
    </source>
</reference>
<dbReference type="InterPro" id="IPR033121">
    <property type="entry name" value="PEPTIDASE_A1"/>
</dbReference>
<evidence type="ECO:0000313" key="13">
    <source>
        <dbReference type="EMBL" id="KAF3338416.1"/>
    </source>
</evidence>
<evidence type="ECO:0000256" key="11">
    <source>
        <dbReference type="SAM" id="SignalP"/>
    </source>
</evidence>
<dbReference type="AlphaFoldDB" id="A0A833RFX0"/>
<dbReference type="PANTHER" id="PTHR47967">
    <property type="entry name" value="OS07G0603500 PROTEIN-RELATED"/>
    <property type="match status" value="1"/>
</dbReference>
<evidence type="ECO:0000256" key="6">
    <source>
        <dbReference type="ARBA" id="ARBA00023180"/>
    </source>
</evidence>
<sequence length="442" mass="48411">MSETKILHNIITLTMLILLVSLSHAETSKHSMKYLRIDLRHIDSHGNFSKLMLFQRMTRRSHQRMIRLVKKTHNLSQFHSNLVSAAQTNVYLGSGEFVMDIAIGTPSLSFPAILDTGSDLIWTQCKPCDRCFNQSTATFDPSTSSTYKMLPCTADLCKTLPAFKCGVRNSSCQYQYSYADKTSTAGNLASETITLGRTKVDNIAFGCGNKNTDGFPGSSGLVGLGRDSLSLISQLGFKKFSYCFASLDEKKQSPMFFGSLAYLNKSAETGPTQSTLLVRSRQNPSLYYVSLLGITVGTTKLNIPSSTFALKNVGTGGTIIDSGTTITYLQTAGYNIVINAFVSQIKFPVVNGSHFGADLCFSAPSNSSFNLPKFILHFDEADLDLPESNYFIIDPNTGLLCLTVLPSPGPSILGNLLQQNFFVIYDIGENKLSFTPTQCDKM</sequence>
<feature type="signal peptide" evidence="11">
    <location>
        <begin position="1"/>
        <end position="25"/>
    </location>
</feature>
<dbReference type="CDD" id="cd05476">
    <property type="entry name" value="pepsin_A_like_plant"/>
    <property type="match status" value="1"/>
</dbReference>
<dbReference type="GO" id="GO:0004190">
    <property type="term" value="F:aspartic-type endopeptidase activity"/>
    <property type="evidence" value="ECO:0007669"/>
    <property type="project" value="UniProtKB-KW"/>
</dbReference>
<dbReference type="GO" id="GO:0006508">
    <property type="term" value="P:proteolysis"/>
    <property type="evidence" value="ECO:0007669"/>
    <property type="project" value="UniProtKB-KW"/>
</dbReference>
<keyword evidence="5" id="KW-0378">Hydrolase</keyword>
<dbReference type="InterPro" id="IPR021109">
    <property type="entry name" value="Peptidase_aspartic_dom_sf"/>
</dbReference>
<dbReference type="InterPro" id="IPR051708">
    <property type="entry name" value="Plant_Aspart_Prot_A1"/>
</dbReference>
<organism evidence="13 14">
    <name type="scientific">Carex littledalei</name>
    <dbReference type="NCBI Taxonomy" id="544730"/>
    <lineage>
        <taxon>Eukaryota</taxon>
        <taxon>Viridiplantae</taxon>
        <taxon>Streptophyta</taxon>
        <taxon>Embryophyta</taxon>
        <taxon>Tracheophyta</taxon>
        <taxon>Spermatophyta</taxon>
        <taxon>Magnoliopsida</taxon>
        <taxon>Liliopsida</taxon>
        <taxon>Poales</taxon>
        <taxon>Cyperaceae</taxon>
        <taxon>Cyperoideae</taxon>
        <taxon>Cariceae</taxon>
        <taxon>Carex</taxon>
        <taxon>Carex subgen. Euthyceras</taxon>
    </lineage>
</organism>
<dbReference type="InterPro" id="IPR001461">
    <property type="entry name" value="Aspartic_peptidase_A1"/>
</dbReference>
<protein>
    <recommendedName>
        <fullName evidence="9">nepenthesin</fullName>
        <ecNumber evidence="9">3.4.23.12</ecNumber>
    </recommendedName>
</protein>
<dbReference type="Pfam" id="PF14543">
    <property type="entry name" value="TAXi_N"/>
    <property type="match status" value="1"/>
</dbReference>
<dbReference type="EC" id="3.4.23.12" evidence="9"/>
<evidence type="ECO:0000256" key="7">
    <source>
        <dbReference type="ARBA" id="ARBA00051299"/>
    </source>
</evidence>
<dbReference type="PRINTS" id="PR00792">
    <property type="entry name" value="PEPSIN"/>
</dbReference>
<feature type="active site" evidence="10">
    <location>
        <position position="115"/>
    </location>
</feature>
<dbReference type="FunFam" id="2.40.70.10:FF:000033">
    <property type="entry name" value="Aspartyl protease family protein"/>
    <property type="match status" value="1"/>
</dbReference>
<comment type="similarity">
    <text evidence="1">Belongs to the peptidase A1 family.</text>
</comment>
<dbReference type="PANTHER" id="PTHR47967:SF23">
    <property type="entry name" value="OS04G0448300 PROTEIN"/>
    <property type="match status" value="1"/>
</dbReference>
<proteinExistence type="inferred from homology"/>
<comment type="caution">
    <text evidence="13">The sequence shown here is derived from an EMBL/GenBank/DDBJ whole genome shotgun (WGS) entry which is preliminary data.</text>
</comment>
<evidence type="ECO:0000256" key="9">
    <source>
        <dbReference type="ARBA" id="ARBA00067063"/>
    </source>
</evidence>
<evidence type="ECO:0000256" key="10">
    <source>
        <dbReference type="PIRSR" id="PIRSR601461-1"/>
    </source>
</evidence>
<dbReference type="PROSITE" id="PS51767">
    <property type="entry name" value="PEPTIDASE_A1"/>
    <property type="match status" value="1"/>
</dbReference>
<evidence type="ECO:0000256" key="3">
    <source>
        <dbReference type="ARBA" id="ARBA00022729"/>
    </source>
</evidence>
<feature type="chain" id="PRO_5032607677" description="nepenthesin" evidence="11">
    <location>
        <begin position="26"/>
        <end position="442"/>
    </location>
</feature>
<evidence type="ECO:0000256" key="4">
    <source>
        <dbReference type="ARBA" id="ARBA00022750"/>
    </source>
</evidence>
<dbReference type="Pfam" id="PF14541">
    <property type="entry name" value="TAXi_C"/>
    <property type="match status" value="1"/>
</dbReference>
<dbReference type="OrthoDB" id="650123at2759"/>
<keyword evidence="14" id="KW-1185">Reference proteome</keyword>
<dbReference type="GO" id="GO:0005576">
    <property type="term" value="C:extracellular region"/>
    <property type="evidence" value="ECO:0007669"/>
    <property type="project" value="TreeGrafter"/>
</dbReference>
<dbReference type="InterPro" id="IPR034161">
    <property type="entry name" value="Pepsin-like_plant"/>
</dbReference>
<dbReference type="EMBL" id="SWLB01000005">
    <property type="protein sequence ID" value="KAF3338416.1"/>
    <property type="molecule type" value="Genomic_DNA"/>
</dbReference>
<gene>
    <name evidence="13" type="ORF">FCM35_KLT17253</name>
</gene>
<feature type="active site" evidence="10">
    <location>
        <position position="321"/>
    </location>
</feature>
<keyword evidence="4" id="KW-0064">Aspartyl protease</keyword>
<dbReference type="Proteomes" id="UP000623129">
    <property type="component" value="Unassembled WGS sequence"/>
</dbReference>
<evidence type="ECO:0000313" key="14">
    <source>
        <dbReference type="Proteomes" id="UP000623129"/>
    </source>
</evidence>
<comment type="function">
    <text evidence="8">Extracellular proteinase found in the pitcher fluid of carnivorous plants. Digest prey for nitrogen uptake.</text>
</comment>
<comment type="catalytic activity">
    <reaction evidence="7">
        <text>Similar to pepsin, but also cleaves on either side of Asp and at Lys-|-Arg.</text>
        <dbReference type="EC" id="3.4.23.12"/>
    </reaction>
</comment>
<evidence type="ECO:0000256" key="2">
    <source>
        <dbReference type="ARBA" id="ARBA00022670"/>
    </source>
</evidence>
<keyword evidence="6" id="KW-0325">Glycoprotein</keyword>
<keyword evidence="3 11" id="KW-0732">Signal</keyword>
<dbReference type="FunFam" id="2.40.70.10:FF:000016">
    <property type="entry name" value="Probable aspartic protease At2g35615"/>
    <property type="match status" value="1"/>
</dbReference>
<accession>A0A833RFX0</accession>